<keyword evidence="1" id="KW-0812">Transmembrane</keyword>
<dbReference type="SMR" id="A0A0R0KFS7"/>
<evidence type="ECO:0000313" key="5">
    <source>
        <dbReference type="Proteomes" id="UP000008827"/>
    </source>
</evidence>
<dbReference type="EnsemblPlants" id="KRH62500">
    <property type="protein sequence ID" value="KRH62500"/>
    <property type="gene ID" value="GLYMA_04G111800"/>
</dbReference>
<name>A0A0R0KFS7_SOYBN</name>
<accession>A0A0R0KFS7</accession>
<evidence type="ECO:0000313" key="4">
    <source>
        <dbReference type="EnsemblPlants" id="KRH62500"/>
    </source>
</evidence>
<dbReference type="EMBL" id="CM000837">
    <property type="protein sequence ID" value="KRH62500.1"/>
    <property type="molecule type" value="Genomic_DNA"/>
</dbReference>
<feature type="signal peptide" evidence="2">
    <location>
        <begin position="1"/>
        <end position="19"/>
    </location>
</feature>
<sequence length="100" mass="11175">MTMLKSLIVTDLLINMVDSTGLWRQGTFIVKTHTLEVKEFLGTHGLILLHNGLVKAVLSITLNDGTSQLILLTIRVAAIHIFLWCYLHCSFICALFSCKC</sequence>
<evidence type="ECO:0000256" key="2">
    <source>
        <dbReference type="SAM" id="SignalP"/>
    </source>
</evidence>
<keyword evidence="1" id="KW-0472">Membrane</keyword>
<keyword evidence="2" id="KW-0732">Signal</keyword>
<proteinExistence type="predicted"/>
<keyword evidence="1" id="KW-1133">Transmembrane helix</keyword>
<keyword evidence="5" id="KW-1185">Reference proteome</keyword>
<dbReference type="Gramene" id="KRH62500">
    <property type="protein sequence ID" value="KRH62500"/>
    <property type="gene ID" value="GLYMA_04G111800"/>
</dbReference>
<dbReference type="Proteomes" id="UP000008827">
    <property type="component" value="Chromosome 4"/>
</dbReference>
<gene>
    <name evidence="3" type="ORF">GLYMA_04G111800</name>
</gene>
<dbReference type="AlphaFoldDB" id="A0A0R0KFS7"/>
<dbReference type="InParanoid" id="A0A0R0KFS7"/>
<reference evidence="3" key="3">
    <citation type="submission" date="2018-07" db="EMBL/GenBank/DDBJ databases">
        <title>WGS assembly of Glycine max.</title>
        <authorList>
            <person name="Schmutz J."/>
            <person name="Cannon S."/>
            <person name="Schlueter J."/>
            <person name="Ma J."/>
            <person name="Mitros T."/>
            <person name="Nelson W."/>
            <person name="Hyten D."/>
            <person name="Song Q."/>
            <person name="Thelen J."/>
            <person name="Cheng J."/>
            <person name="Xu D."/>
            <person name="Hellsten U."/>
            <person name="May G."/>
            <person name="Yu Y."/>
            <person name="Sakurai T."/>
            <person name="Umezawa T."/>
            <person name="Bhattacharyya M."/>
            <person name="Sandhu D."/>
            <person name="Valliyodan B."/>
            <person name="Lindquist E."/>
            <person name="Peto M."/>
            <person name="Grant D."/>
            <person name="Shu S."/>
            <person name="Goodstein D."/>
            <person name="Barry K."/>
            <person name="Futrell-Griggs M."/>
            <person name="Abernathy B."/>
            <person name="Du J."/>
            <person name="Tian Z."/>
            <person name="Zhu L."/>
            <person name="Gill N."/>
            <person name="Joshi T."/>
            <person name="Libault M."/>
            <person name="Sethuraman A."/>
            <person name="Zhang X."/>
            <person name="Shinozaki K."/>
            <person name="Nguyen H."/>
            <person name="Wing R."/>
            <person name="Cregan P."/>
            <person name="Specht J."/>
            <person name="Grimwood J."/>
            <person name="Rokhsar D."/>
            <person name="Stacey G."/>
            <person name="Shoemaker R."/>
            <person name="Jackson S."/>
        </authorList>
    </citation>
    <scope>NUCLEOTIDE SEQUENCE</scope>
    <source>
        <tissue evidence="3">Callus</tissue>
    </source>
</reference>
<feature type="transmembrane region" description="Helical" evidence="1">
    <location>
        <begin position="69"/>
        <end position="96"/>
    </location>
</feature>
<protein>
    <submittedName>
        <fullName evidence="3 4">Uncharacterized protein</fullName>
    </submittedName>
</protein>
<feature type="chain" id="PRO_5014522205" evidence="2">
    <location>
        <begin position="20"/>
        <end position="100"/>
    </location>
</feature>
<organism evidence="3">
    <name type="scientific">Glycine max</name>
    <name type="common">Soybean</name>
    <name type="synonym">Glycine hispida</name>
    <dbReference type="NCBI Taxonomy" id="3847"/>
    <lineage>
        <taxon>Eukaryota</taxon>
        <taxon>Viridiplantae</taxon>
        <taxon>Streptophyta</taxon>
        <taxon>Embryophyta</taxon>
        <taxon>Tracheophyta</taxon>
        <taxon>Spermatophyta</taxon>
        <taxon>Magnoliopsida</taxon>
        <taxon>eudicotyledons</taxon>
        <taxon>Gunneridae</taxon>
        <taxon>Pentapetalae</taxon>
        <taxon>rosids</taxon>
        <taxon>fabids</taxon>
        <taxon>Fabales</taxon>
        <taxon>Fabaceae</taxon>
        <taxon>Papilionoideae</taxon>
        <taxon>50 kb inversion clade</taxon>
        <taxon>NPAAA clade</taxon>
        <taxon>indigoferoid/millettioid clade</taxon>
        <taxon>Phaseoleae</taxon>
        <taxon>Glycine</taxon>
        <taxon>Glycine subgen. Soja</taxon>
    </lineage>
</organism>
<reference evidence="3 4" key="1">
    <citation type="journal article" date="2010" name="Nature">
        <title>Genome sequence of the palaeopolyploid soybean.</title>
        <authorList>
            <person name="Schmutz J."/>
            <person name="Cannon S.B."/>
            <person name="Schlueter J."/>
            <person name="Ma J."/>
            <person name="Mitros T."/>
            <person name="Nelson W."/>
            <person name="Hyten D.L."/>
            <person name="Song Q."/>
            <person name="Thelen J.J."/>
            <person name="Cheng J."/>
            <person name="Xu D."/>
            <person name="Hellsten U."/>
            <person name="May G.D."/>
            <person name="Yu Y."/>
            <person name="Sakurai T."/>
            <person name="Umezawa T."/>
            <person name="Bhattacharyya M.K."/>
            <person name="Sandhu D."/>
            <person name="Valliyodan B."/>
            <person name="Lindquist E."/>
            <person name="Peto M."/>
            <person name="Grant D."/>
            <person name="Shu S."/>
            <person name="Goodstein D."/>
            <person name="Barry K."/>
            <person name="Futrell-Griggs M."/>
            <person name="Abernathy B."/>
            <person name="Du J."/>
            <person name="Tian Z."/>
            <person name="Zhu L."/>
            <person name="Gill N."/>
            <person name="Joshi T."/>
            <person name="Libault M."/>
            <person name="Sethuraman A."/>
            <person name="Zhang X.-C."/>
            <person name="Shinozaki K."/>
            <person name="Nguyen H.T."/>
            <person name="Wing R.A."/>
            <person name="Cregan P."/>
            <person name="Specht J."/>
            <person name="Grimwood J."/>
            <person name="Rokhsar D."/>
            <person name="Stacey G."/>
            <person name="Shoemaker R.C."/>
            <person name="Jackson S.A."/>
        </authorList>
    </citation>
    <scope>NUCLEOTIDE SEQUENCE</scope>
    <source>
        <strain evidence="4">cv. Williams 82</strain>
        <tissue evidence="3">Callus</tissue>
    </source>
</reference>
<evidence type="ECO:0000313" key="3">
    <source>
        <dbReference type="EMBL" id="KRH62500.1"/>
    </source>
</evidence>
<evidence type="ECO:0000256" key="1">
    <source>
        <dbReference type="SAM" id="Phobius"/>
    </source>
</evidence>
<reference evidence="4" key="2">
    <citation type="submission" date="2018-02" db="UniProtKB">
        <authorList>
            <consortium name="EnsemblPlants"/>
        </authorList>
    </citation>
    <scope>IDENTIFICATION</scope>
    <source>
        <strain evidence="4">Williams 82</strain>
    </source>
</reference>